<dbReference type="Pfam" id="PF00481">
    <property type="entry name" value="PP2C"/>
    <property type="match status" value="1"/>
</dbReference>
<dbReference type="PANTHER" id="PTHR13832:SF827">
    <property type="entry name" value="PROTEIN PHOSPHATASE 1L"/>
    <property type="match status" value="1"/>
</dbReference>
<dbReference type="AlphaFoldDB" id="A0A2V0PLF0"/>
<name>A0A2V0PLF0_9CHLO</name>
<accession>A0A2V0PLF0</accession>
<organism evidence="3 4">
    <name type="scientific">Raphidocelis subcapitata</name>
    <dbReference type="NCBI Taxonomy" id="307507"/>
    <lineage>
        <taxon>Eukaryota</taxon>
        <taxon>Viridiplantae</taxon>
        <taxon>Chlorophyta</taxon>
        <taxon>core chlorophytes</taxon>
        <taxon>Chlorophyceae</taxon>
        <taxon>CS clade</taxon>
        <taxon>Sphaeropleales</taxon>
        <taxon>Selenastraceae</taxon>
        <taxon>Raphidocelis</taxon>
    </lineage>
</organism>
<dbReference type="InParanoid" id="A0A2V0PLF0"/>
<dbReference type="CDD" id="cd00143">
    <property type="entry name" value="PP2Cc"/>
    <property type="match status" value="1"/>
</dbReference>
<reference evidence="3 4" key="1">
    <citation type="journal article" date="2018" name="Sci. Rep.">
        <title>Raphidocelis subcapitata (=Pseudokirchneriella subcapitata) provides an insight into genome evolution and environmental adaptations in the Sphaeropleales.</title>
        <authorList>
            <person name="Suzuki S."/>
            <person name="Yamaguchi H."/>
            <person name="Nakajima N."/>
            <person name="Kawachi M."/>
        </authorList>
    </citation>
    <scope>NUCLEOTIDE SEQUENCE [LARGE SCALE GENOMIC DNA]</scope>
    <source>
        <strain evidence="3 4">NIES-35</strain>
    </source>
</reference>
<dbReference type="EMBL" id="BDRX01000245">
    <property type="protein sequence ID" value="GBG00547.1"/>
    <property type="molecule type" value="Genomic_DNA"/>
</dbReference>
<dbReference type="PANTHER" id="PTHR13832">
    <property type="entry name" value="PROTEIN PHOSPHATASE 2C"/>
    <property type="match status" value="1"/>
</dbReference>
<evidence type="ECO:0000313" key="3">
    <source>
        <dbReference type="EMBL" id="GBG00547.1"/>
    </source>
</evidence>
<feature type="domain" description="PPM-type phosphatase" evidence="2">
    <location>
        <begin position="224"/>
        <end position="536"/>
    </location>
</feature>
<dbReference type="InterPro" id="IPR015655">
    <property type="entry name" value="PP2C"/>
</dbReference>
<sequence length="553" mass="56989">MDIASSSPELSHEEGLRAVKRPRVSPGPGDGDGGRSAAAAAHASGAAREAGALVEDQQQQQQQHDHKRQHGHTGHLRTHHTVDEPEEEGAERSGGGGGGGQRTREHSSRNGGGSAGAEAATKANGAAKLSFADELEEGGSGGDGDGGGGLRAATEDRFRAEGRAARHASARHAFHQRARSEEGGADAAAGGVAVVDEDAAGDAAANGGLAGGASARGPSLGRVHFGASSARGLRPYMEDRHCVVAAMQLLASSDGNGAQAGAPLPSDGIPRSYAAIFDGHNGAGCAELAAARLHVLLAAHPALRIHTGEPGPPAVTRAEEAAIGGALRSAFGAVDEATLAVARREGVRDGATALVVLRLGQVLYAAHAGDSRAVLCRDGSALRLTEDHKPHLPRERARIEDAGGRVDFQRCWRVVVEPRDGRPGSGLAVSRSLGDLDFKEPNKFVECEPDVLRVQLRPLQPSGAGDAFIILGSDGLWDVLSDEDAVHTAKRALQAYKTEHGRGNGDGEAKAAADALLDESLRRGTADNVTCVVMLLAWSGQLFRESWAAAATR</sequence>
<evidence type="ECO:0000313" key="4">
    <source>
        <dbReference type="Proteomes" id="UP000247498"/>
    </source>
</evidence>
<proteinExistence type="predicted"/>
<dbReference type="OrthoDB" id="10264738at2759"/>
<feature type="compositionally biased region" description="Gly residues" evidence="1">
    <location>
        <begin position="92"/>
        <end position="101"/>
    </location>
</feature>
<dbReference type="SUPFAM" id="SSF81606">
    <property type="entry name" value="PP2C-like"/>
    <property type="match status" value="1"/>
</dbReference>
<dbReference type="InterPro" id="IPR001932">
    <property type="entry name" value="PPM-type_phosphatase-like_dom"/>
</dbReference>
<dbReference type="Gene3D" id="3.60.40.10">
    <property type="entry name" value="PPM-type phosphatase domain"/>
    <property type="match status" value="1"/>
</dbReference>
<evidence type="ECO:0000259" key="2">
    <source>
        <dbReference type="PROSITE" id="PS51746"/>
    </source>
</evidence>
<feature type="region of interest" description="Disordered" evidence="1">
    <location>
        <begin position="160"/>
        <end position="185"/>
    </location>
</feature>
<protein>
    <submittedName>
        <fullName evidence="3">Serine threonine phosphatase</fullName>
    </submittedName>
</protein>
<feature type="compositionally biased region" description="Basic residues" evidence="1">
    <location>
        <begin position="165"/>
        <end position="177"/>
    </location>
</feature>
<dbReference type="SMART" id="SM00332">
    <property type="entry name" value="PP2Cc"/>
    <property type="match status" value="1"/>
</dbReference>
<evidence type="ECO:0000256" key="1">
    <source>
        <dbReference type="SAM" id="MobiDB-lite"/>
    </source>
</evidence>
<comment type="caution">
    <text evidence="3">The sequence shown here is derived from an EMBL/GenBank/DDBJ whole genome shotgun (WGS) entry which is preliminary data.</text>
</comment>
<dbReference type="Proteomes" id="UP000247498">
    <property type="component" value="Unassembled WGS sequence"/>
</dbReference>
<dbReference type="GO" id="GO:0004722">
    <property type="term" value="F:protein serine/threonine phosphatase activity"/>
    <property type="evidence" value="ECO:0007669"/>
    <property type="project" value="InterPro"/>
</dbReference>
<feature type="compositionally biased region" description="Basic residues" evidence="1">
    <location>
        <begin position="65"/>
        <end position="79"/>
    </location>
</feature>
<dbReference type="PROSITE" id="PS51746">
    <property type="entry name" value="PPM_2"/>
    <property type="match status" value="1"/>
</dbReference>
<dbReference type="InterPro" id="IPR036457">
    <property type="entry name" value="PPM-type-like_dom_sf"/>
</dbReference>
<feature type="compositionally biased region" description="Low complexity" evidence="1">
    <location>
        <begin position="35"/>
        <end position="62"/>
    </location>
</feature>
<keyword evidence="4" id="KW-1185">Reference proteome</keyword>
<gene>
    <name evidence="3" type="ORF">Rsub_13312</name>
</gene>
<feature type="region of interest" description="Disordered" evidence="1">
    <location>
        <begin position="1"/>
        <end position="121"/>
    </location>
</feature>